<keyword evidence="9" id="KW-1185">Reference proteome</keyword>
<keyword evidence="5 6" id="KW-0472">Membrane</keyword>
<keyword evidence="4 6" id="KW-1133">Transmembrane helix</keyword>
<feature type="transmembrane region" description="Helical" evidence="6">
    <location>
        <begin position="382"/>
        <end position="405"/>
    </location>
</feature>
<dbReference type="InterPro" id="IPR011701">
    <property type="entry name" value="MFS"/>
</dbReference>
<evidence type="ECO:0000256" key="3">
    <source>
        <dbReference type="ARBA" id="ARBA00022692"/>
    </source>
</evidence>
<gene>
    <name evidence="8" type="ORF">C8P70_1264</name>
</gene>
<evidence type="ECO:0000256" key="6">
    <source>
        <dbReference type="SAM" id="Phobius"/>
    </source>
</evidence>
<evidence type="ECO:0000259" key="7">
    <source>
        <dbReference type="PROSITE" id="PS50850"/>
    </source>
</evidence>
<dbReference type="GO" id="GO:0005886">
    <property type="term" value="C:plasma membrane"/>
    <property type="evidence" value="ECO:0007669"/>
    <property type="project" value="UniProtKB-SubCell"/>
</dbReference>
<dbReference type="Gene3D" id="1.20.1250.20">
    <property type="entry name" value="MFS general substrate transporter like domains"/>
    <property type="match status" value="1"/>
</dbReference>
<dbReference type="RefSeq" id="WP_133713335.1">
    <property type="nucleotide sequence ID" value="NZ_SOAG01000026.1"/>
</dbReference>
<dbReference type="InterPro" id="IPR020846">
    <property type="entry name" value="MFS_dom"/>
</dbReference>
<evidence type="ECO:0000256" key="5">
    <source>
        <dbReference type="ARBA" id="ARBA00023136"/>
    </source>
</evidence>
<proteinExistence type="predicted"/>
<feature type="transmembrane region" description="Helical" evidence="6">
    <location>
        <begin position="108"/>
        <end position="129"/>
    </location>
</feature>
<dbReference type="Proteomes" id="UP000295215">
    <property type="component" value="Unassembled WGS sequence"/>
</dbReference>
<comment type="caution">
    <text evidence="8">The sequence shown here is derived from an EMBL/GenBank/DDBJ whole genome shotgun (WGS) entry which is preliminary data.</text>
</comment>
<feature type="transmembrane region" description="Helical" evidence="6">
    <location>
        <begin position="83"/>
        <end position="102"/>
    </location>
</feature>
<feature type="transmembrane region" description="Helical" evidence="6">
    <location>
        <begin position="348"/>
        <end position="370"/>
    </location>
</feature>
<evidence type="ECO:0000256" key="2">
    <source>
        <dbReference type="ARBA" id="ARBA00022475"/>
    </source>
</evidence>
<protein>
    <submittedName>
        <fullName evidence="8">Putative MFS family arabinose efflux permease</fullName>
    </submittedName>
</protein>
<dbReference type="OrthoDB" id="9812221at2"/>
<accession>A0A4R7ETY1</accession>
<feature type="domain" description="Major facilitator superfamily (MFS) profile" evidence="7">
    <location>
        <begin position="17"/>
        <end position="402"/>
    </location>
</feature>
<dbReference type="InterPro" id="IPR050189">
    <property type="entry name" value="MFS_Efflux_Transporters"/>
</dbReference>
<dbReference type="GO" id="GO:0022857">
    <property type="term" value="F:transmembrane transporter activity"/>
    <property type="evidence" value="ECO:0007669"/>
    <property type="project" value="InterPro"/>
</dbReference>
<feature type="transmembrane region" description="Helical" evidence="6">
    <location>
        <begin position="171"/>
        <end position="191"/>
    </location>
</feature>
<feature type="transmembrane region" description="Helical" evidence="6">
    <location>
        <begin position="223"/>
        <end position="243"/>
    </location>
</feature>
<comment type="subcellular location">
    <subcellularLocation>
        <location evidence="1">Cell membrane</location>
        <topology evidence="1">Multi-pass membrane protein</topology>
    </subcellularLocation>
</comment>
<organism evidence="8 9">
    <name type="scientific">Myroides indicus</name>
    <dbReference type="NCBI Taxonomy" id="1323422"/>
    <lineage>
        <taxon>Bacteria</taxon>
        <taxon>Pseudomonadati</taxon>
        <taxon>Bacteroidota</taxon>
        <taxon>Flavobacteriia</taxon>
        <taxon>Flavobacteriales</taxon>
        <taxon>Flavobacteriaceae</taxon>
        <taxon>Myroides</taxon>
    </lineage>
</organism>
<reference evidence="8 9" key="1">
    <citation type="submission" date="2019-03" db="EMBL/GenBank/DDBJ databases">
        <title>Genomic Encyclopedia of Archaeal and Bacterial Type Strains, Phase II (KMG-II): from individual species to whole genera.</title>
        <authorList>
            <person name="Goeker M."/>
        </authorList>
    </citation>
    <scope>NUCLEOTIDE SEQUENCE [LARGE SCALE GENOMIC DNA]</scope>
    <source>
        <strain evidence="8 9">DSM 28213</strain>
    </source>
</reference>
<evidence type="ECO:0000313" key="8">
    <source>
        <dbReference type="EMBL" id="TDS53972.1"/>
    </source>
</evidence>
<dbReference type="EMBL" id="SOAG01000026">
    <property type="protein sequence ID" value="TDS53972.1"/>
    <property type="molecule type" value="Genomic_DNA"/>
</dbReference>
<evidence type="ECO:0000256" key="4">
    <source>
        <dbReference type="ARBA" id="ARBA00022989"/>
    </source>
</evidence>
<feature type="transmembrane region" description="Helical" evidence="6">
    <location>
        <begin position="56"/>
        <end position="76"/>
    </location>
</feature>
<sequence>MSQKKQIVPFTSYEKFVIFILAITQFTIILDFMVMSPLGDILVKSMNINASSFGNIVSAYAYSAGISGLLTAGFADKFDRKKLLVFFYFGFIVGTVFCGIANSYNSIILARIITGLFGGVIGSISMAIITDLFILEKRGRVMGFVQMGFGASQVLGIPIGLYIANHMGWEAPFLFIATLALCILIFILLFLKPVQDHLIEKENHNIIKHFINTLKNRNYQRGFLTTSLLSLGGFMMMPYATIFAVNNLSVKTEQLPILFMVAGIVSLITMPFIGRLSDKINKFKLFCIGCLWLIGFCIVYTNMFAIPFWLVLLLNIGVTVGVLCRMVPSMALISAIPDNKDRGAYMSIQASLQQIAGGIAATFAGIIVYQKTSIAPLEHYDIIGYTVSVFVIFSMLLMAGVNRYVHNKNPFQTNK</sequence>
<feature type="transmembrane region" description="Helical" evidence="6">
    <location>
        <begin position="285"/>
        <end position="310"/>
    </location>
</feature>
<dbReference type="AlphaFoldDB" id="A0A4R7ETY1"/>
<name>A0A4R7ETY1_9FLAO</name>
<feature type="transmembrane region" description="Helical" evidence="6">
    <location>
        <begin position="316"/>
        <end position="336"/>
    </location>
</feature>
<feature type="transmembrane region" description="Helical" evidence="6">
    <location>
        <begin position="16"/>
        <end position="36"/>
    </location>
</feature>
<dbReference type="Pfam" id="PF07690">
    <property type="entry name" value="MFS_1"/>
    <property type="match status" value="1"/>
</dbReference>
<dbReference type="PROSITE" id="PS50850">
    <property type="entry name" value="MFS"/>
    <property type="match status" value="1"/>
</dbReference>
<dbReference type="PANTHER" id="PTHR43124:SF3">
    <property type="entry name" value="CHLORAMPHENICOL EFFLUX PUMP RV0191"/>
    <property type="match status" value="1"/>
</dbReference>
<keyword evidence="2" id="KW-1003">Cell membrane</keyword>
<evidence type="ECO:0000313" key="9">
    <source>
        <dbReference type="Proteomes" id="UP000295215"/>
    </source>
</evidence>
<keyword evidence="3 6" id="KW-0812">Transmembrane</keyword>
<feature type="transmembrane region" description="Helical" evidence="6">
    <location>
        <begin position="255"/>
        <end position="273"/>
    </location>
</feature>
<dbReference type="SUPFAM" id="SSF103473">
    <property type="entry name" value="MFS general substrate transporter"/>
    <property type="match status" value="1"/>
</dbReference>
<feature type="transmembrane region" description="Helical" evidence="6">
    <location>
        <begin position="141"/>
        <end position="165"/>
    </location>
</feature>
<dbReference type="PANTHER" id="PTHR43124">
    <property type="entry name" value="PURINE EFFLUX PUMP PBUE"/>
    <property type="match status" value="1"/>
</dbReference>
<dbReference type="InterPro" id="IPR036259">
    <property type="entry name" value="MFS_trans_sf"/>
</dbReference>
<evidence type="ECO:0000256" key="1">
    <source>
        <dbReference type="ARBA" id="ARBA00004651"/>
    </source>
</evidence>
<dbReference type="CDD" id="cd17324">
    <property type="entry name" value="MFS_NepI_like"/>
    <property type="match status" value="1"/>
</dbReference>